<dbReference type="GO" id="GO:0006310">
    <property type="term" value="P:DNA recombination"/>
    <property type="evidence" value="ECO:0007669"/>
    <property type="project" value="UniProtKB-UniRule"/>
</dbReference>
<dbReference type="PANTHER" id="PTHR33991:SF1">
    <property type="entry name" value="DNA REPAIR PROTEIN RECO"/>
    <property type="match status" value="1"/>
</dbReference>
<dbReference type="InterPro" id="IPR042242">
    <property type="entry name" value="RecO_C"/>
</dbReference>
<dbReference type="GO" id="GO:0043590">
    <property type="term" value="C:bacterial nucleoid"/>
    <property type="evidence" value="ECO:0007669"/>
    <property type="project" value="TreeGrafter"/>
</dbReference>
<evidence type="ECO:0000256" key="1">
    <source>
        <dbReference type="ARBA" id="ARBA00007452"/>
    </source>
</evidence>
<dbReference type="InterPro" id="IPR003717">
    <property type="entry name" value="RecO"/>
</dbReference>
<dbReference type="PANTHER" id="PTHR33991">
    <property type="entry name" value="DNA REPAIR PROTEIN RECO"/>
    <property type="match status" value="1"/>
</dbReference>
<name>A0A351U709_9BACT</name>
<dbReference type="InterPro" id="IPR037278">
    <property type="entry name" value="ARFGAP/RecO"/>
</dbReference>
<dbReference type="SUPFAM" id="SSF50249">
    <property type="entry name" value="Nucleic acid-binding proteins"/>
    <property type="match status" value="1"/>
</dbReference>
<evidence type="ECO:0000256" key="4">
    <source>
        <dbReference type="ARBA" id="ARBA00023172"/>
    </source>
</evidence>
<dbReference type="NCBIfam" id="TIGR00613">
    <property type="entry name" value="reco"/>
    <property type="match status" value="1"/>
</dbReference>
<dbReference type="InterPro" id="IPR012340">
    <property type="entry name" value="NA-bd_OB-fold"/>
</dbReference>
<reference evidence="9" key="1">
    <citation type="journal article" date="2020" name="Biotechnol. Biofuels">
        <title>New insights from the biogas microbiome by comprehensive genome-resolved metagenomics of nearly 1600 species originating from multiple anaerobic digesters.</title>
        <authorList>
            <person name="Campanaro S."/>
            <person name="Treu L."/>
            <person name="Rodriguez-R L.M."/>
            <person name="Kovalovszki A."/>
            <person name="Ziels R.M."/>
            <person name="Maus I."/>
            <person name="Zhu X."/>
            <person name="Kougias P.G."/>
            <person name="Basile A."/>
            <person name="Luo G."/>
            <person name="Schluter A."/>
            <person name="Konstantinidis K.T."/>
            <person name="Angelidaki I."/>
        </authorList>
    </citation>
    <scope>NUCLEOTIDE SEQUENCE</scope>
    <source>
        <strain evidence="9">AS06rmzACSIP_7</strain>
    </source>
</reference>
<dbReference type="Pfam" id="PF11967">
    <property type="entry name" value="RecO_N"/>
    <property type="match status" value="1"/>
</dbReference>
<evidence type="ECO:0000256" key="6">
    <source>
        <dbReference type="ARBA" id="ARBA00033409"/>
    </source>
</evidence>
<comment type="function">
    <text evidence="7">Involved in DNA repair and RecF pathway recombination.</text>
</comment>
<keyword evidence="4 7" id="KW-0233">DNA recombination</keyword>
<dbReference type="Gene3D" id="1.20.1440.120">
    <property type="entry name" value="Recombination protein O, C-terminal domain"/>
    <property type="match status" value="1"/>
</dbReference>
<keyword evidence="5 7" id="KW-0234">DNA repair</keyword>
<dbReference type="InterPro" id="IPR022572">
    <property type="entry name" value="DNA_rep/recomb_RecO_N"/>
</dbReference>
<comment type="caution">
    <text evidence="9">The sequence shown here is derived from an EMBL/GenBank/DDBJ whole genome shotgun (WGS) entry which is preliminary data.</text>
</comment>
<evidence type="ECO:0000313" key="10">
    <source>
        <dbReference type="Proteomes" id="UP000777265"/>
    </source>
</evidence>
<comment type="similarity">
    <text evidence="1 7">Belongs to the RecO family.</text>
</comment>
<accession>A0A351U709</accession>
<dbReference type="Pfam" id="PF02565">
    <property type="entry name" value="RecO_C"/>
    <property type="match status" value="1"/>
</dbReference>
<dbReference type="Proteomes" id="UP000777265">
    <property type="component" value="Unassembled WGS sequence"/>
</dbReference>
<dbReference type="EMBL" id="JAAYEE010000223">
    <property type="protein sequence ID" value="NLW36221.1"/>
    <property type="molecule type" value="Genomic_DNA"/>
</dbReference>
<evidence type="ECO:0000313" key="9">
    <source>
        <dbReference type="EMBL" id="NLW36221.1"/>
    </source>
</evidence>
<evidence type="ECO:0000259" key="8">
    <source>
        <dbReference type="Pfam" id="PF11967"/>
    </source>
</evidence>
<reference evidence="9" key="2">
    <citation type="submission" date="2020-01" db="EMBL/GenBank/DDBJ databases">
        <authorList>
            <person name="Campanaro S."/>
        </authorList>
    </citation>
    <scope>NUCLEOTIDE SEQUENCE</scope>
    <source>
        <strain evidence="9">AS06rmzACSIP_7</strain>
    </source>
</reference>
<evidence type="ECO:0000256" key="3">
    <source>
        <dbReference type="ARBA" id="ARBA00022763"/>
    </source>
</evidence>
<keyword evidence="3 7" id="KW-0227">DNA damage</keyword>
<protein>
    <recommendedName>
        <fullName evidence="2 7">DNA repair protein RecO</fullName>
    </recommendedName>
    <alternativeName>
        <fullName evidence="6 7">Recombination protein O</fullName>
    </alternativeName>
</protein>
<dbReference type="AlphaFoldDB" id="A0A351U709"/>
<evidence type="ECO:0000256" key="5">
    <source>
        <dbReference type="ARBA" id="ARBA00023204"/>
    </source>
</evidence>
<sequence>MPLHKDDGIVLFKRAYGESDRIVRIFTLTSGKIGAIAKGASKSRKRFMNTLEPFNHIALEYFEKYGKGMVRIENAHVVEANAGIERTLRKVCTASFFTEFADRLTKEREKNTSLFYLLKEILTRIKHVEFDYRDILYYELSMLECLGYMPNFSTCVYCGKAMTEENRLYFSSERGGILCSRCSRFIAHKTYPGEVIATLAGLKSGHPGPVPARDREETQNRFIAPHDGGNGVFERDAREIMEGFVSFHLDVEFKSYRVLKSVLC</sequence>
<dbReference type="Gene3D" id="2.40.50.140">
    <property type="entry name" value="Nucleic acid-binding proteins"/>
    <property type="match status" value="1"/>
</dbReference>
<feature type="domain" description="DNA replication/recombination mediator RecO N-terminal" evidence="8">
    <location>
        <begin position="1"/>
        <end position="79"/>
    </location>
</feature>
<gene>
    <name evidence="7 9" type="primary">recO</name>
    <name evidence="9" type="ORF">GXY80_12210</name>
</gene>
<proteinExistence type="inferred from homology"/>
<dbReference type="SUPFAM" id="SSF57863">
    <property type="entry name" value="ArfGap/RecO-like zinc finger"/>
    <property type="match status" value="1"/>
</dbReference>
<organism evidence="9 10">
    <name type="scientific">Syntrophorhabdus aromaticivorans</name>
    <dbReference type="NCBI Taxonomy" id="328301"/>
    <lineage>
        <taxon>Bacteria</taxon>
        <taxon>Pseudomonadati</taxon>
        <taxon>Thermodesulfobacteriota</taxon>
        <taxon>Syntrophorhabdia</taxon>
        <taxon>Syntrophorhabdales</taxon>
        <taxon>Syntrophorhabdaceae</taxon>
        <taxon>Syntrophorhabdus</taxon>
    </lineage>
</organism>
<dbReference type="GO" id="GO:0006302">
    <property type="term" value="P:double-strand break repair"/>
    <property type="evidence" value="ECO:0007669"/>
    <property type="project" value="TreeGrafter"/>
</dbReference>
<evidence type="ECO:0000256" key="7">
    <source>
        <dbReference type="HAMAP-Rule" id="MF_00201"/>
    </source>
</evidence>
<dbReference type="HAMAP" id="MF_00201">
    <property type="entry name" value="RecO"/>
    <property type="match status" value="1"/>
</dbReference>
<evidence type="ECO:0000256" key="2">
    <source>
        <dbReference type="ARBA" id="ARBA00021310"/>
    </source>
</evidence>
<dbReference type="STRING" id="909663.GCA_000512235_02277"/>